<dbReference type="CDD" id="cd08267">
    <property type="entry name" value="MDR1"/>
    <property type="match status" value="1"/>
</dbReference>
<dbReference type="AlphaFoldDB" id="A0A0D5NES2"/>
<dbReference type="OrthoDB" id="9792162at2"/>
<reference evidence="2 3" key="1">
    <citation type="journal article" date="2015" name="J. Biotechnol.">
        <title>Complete genome sequence of Paenibacillus beijingensis 7188(T) (=DSM 24997(T)), a novel rhizobacterium from jujube garden soil.</title>
        <authorList>
            <person name="Kwak Y."/>
            <person name="Shin J.H."/>
        </authorList>
    </citation>
    <scope>NUCLEOTIDE SEQUENCE [LARGE SCALE GENOMIC DNA]</scope>
    <source>
        <strain evidence="2 3">DSM 24997</strain>
    </source>
</reference>
<dbReference type="GO" id="GO:0016491">
    <property type="term" value="F:oxidoreductase activity"/>
    <property type="evidence" value="ECO:0007669"/>
    <property type="project" value="InterPro"/>
</dbReference>
<dbReference type="STRING" id="1126833.VN24_00740"/>
<dbReference type="InterPro" id="IPR052733">
    <property type="entry name" value="Chloroplast_QOR"/>
</dbReference>
<protein>
    <recommendedName>
        <fullName evidence="1">Enoyl reductase (ER) domain-containing protein</fullName>
    </recommendedName>
</protein>
<dbReference type="Proteomes" id="UP000032633">
    <property type="component" value="Chromosome"/>
</dbReference>
<dbReference type="SUPFAM" id="SSF51735">
    <property type="entry name" value="NAD(P)-binding Rossmann-fold domains"/>
    <property type="match status" value="1"/>
</dbReference>
<keyword evidence="3" id="KW-1185">Reference proteome</keyword>
<dbReference type="InterPro" id="IPR002364">
    <property type="entry name" value="Quin_OxRdtase/zeta-crystal_CS"/>
</dbReference>
<dbReference type="PATRIC" id="fig|1126833.4.peg.173"/>
<dbReference type="InterPro" id="IPR036291">
    <property type="entry name" value="NAD(P)-bd_dom_sf"/>
</dbReference>
<evidence type="ECO:0000313" key="2">
    <source>
        <dbReference type="EMBL" id="AJY73423.1"/>
    </source>
</evidence>
<dbReference type="EMBL" id="CP011058">
    <property type="protein sequence ID" value="AJY73423.1"/>
    <property type="molecule type" value="Genomic_DNA"/>
</dbReference>
<evidence type="ECO:0000259" key="1">
    <source>
        <dbReference type="SMART" id="SM00829"/>
    </source>
</evidence>
<dbReference type="Pfam" id="PF13602">
    <property type="entry name" value="ADH_zinc_N_2"/>
    <property type="match status" value="1"/>
</dbReference>
<dbReference type="PROSITE" id="PS01162">
    <property type="entry name" value="QOR_ZETA_CRYSTAL"/>
    <property type="match status" value="1"/>
</dbReference>
<dbReference type="RefSeq" id="WP_045668858.1">
    <property type="nucleotide sequence ID" value="NZ_CP011058.1"/>
</dbReference>
<dbReference type="Pfam" id="PF08240">
    <property type="entry name" value="ADH_N"/>
    <property type="match status" value="1"/>
</dbReference>
<sequence length="329" mass="35920">MKAIIQEIYGPASVLKLVEVKKPTPKDDEVLVHVKATSLNAPDWRLLRGKPMMMRLSSGIFHPKHIIKGTDVSGIVSEMGKGVTRFKVGDEVYGDLADAGFGAFADYVSVKETLLVHKPKRLSHLEAASLPLTSVTALQGVRDLGKLQKGERVLIVGASGGVGSYALQLAKYFGGYVTAVTGTKHVKQAKNLGADAVINYSMAPLDTLKAQFDLIIAINGYNSLSTYRKLLAPRGRFVMIGRKSIKQILQITAFGGMLSKKDGQSFKGLLSKRCVEDLAFIAVLMDEKRLVPVIEKEIQFHEIPIGLEELEKGHLGGKVVVWVNRDEQL</sequence>
<gene>
    <name evidence="2" type="ORF">VN24_00740</name>
</gene>
<dbReference type="PANTHER" id="PTHR44013">
    <property type="entry name" value="ZINC-TYPE ALCOHOL DEHYDROGENASE-LIKE PROTEIN C16A3.02C"/>
    <property type="match status" value="1"/>
</dbReference>
<dbReference type="InterPro" id="IPR020843">
    <property type="entry name" value="ER"/>
</dbReference>
<evidence type="ECO:0000313" key="3">
    <source>
        <dbReference type="Proteomes" id="UP000032633"/>
    </source>
</evidence>
<proteinExistence type="predicted"/>
<dbReference type="PANTHER" id="PTHR44013:SF1">
    <property type="entry name" value="ZINC-TYPE ALCOHOL DEHYDROGENASE-LIKE PROTEIN C16A3.02C"/>
    <property type="match status" value="1"/>
</dbReference>
<dbReference type="InterPro" id="IPR013154">
    <property type="entry name" value="ADH-like_N"/>
</dbReference>
<dbReference type="HOGENOM" id="CLU_026673_3_3_9"/>
<reference evidence="3" key="2">
    <citation type="submission" date="2015-03" db="EMBL/GenBank/DDBJ databases">
        <title>Genome sequence of Paenibacillus beijingensis strain DSM 24997T.</title>
        <authorList>
            <person name="Kwak Y."/>
            <person name="Shin J.-H."/>
        </authorList>
    </citation>
    <scope>NUCLEOTIDE SEQUENCE [LARGE SCALE GENOMIC DNA]</scope>
    <source>
        <strain evidence="3">DSM 24997</strain>
    </source>
</reference>
<dbReference type="Gene3D" id="3.40.50.720">
    <property type="entry name" value="NAD(P)-binding Rossmann-like Domain"/>
    <property type="match status" value="1"/>
</dbReference>
<dbReference type="SMART" id="SM00829">
    <property type="entry name" value="PKS_ER"/>
    <property type="match status" value="1"/>
</dbReference>
<name>A0A0D5NES2_9BACL</name>
<dbReference type="InterPro" id="IPR011032">
    <property type="entry name" value="GroES-like_sf"/>
</dbReference>
<dbReference type="GO" id="GO:0008270">
    <property type="term" value="F:zinc ion binding"/>
    <property type="evidence" value="ECO:0007669"/>
    <property type="project" value="InterPro"/>
</dbReference>
<organism evidence="2 3">
    <name type="scientific">Paenibacillus beijingensis</name>
    <dbReference type="NCBI Taxonomy" id="1126833"/>
    <lineage>
        <taxon>Bacteria</taxon>
        <taxon>Bacillati</taxon>
        <taxon>Bacillota</taxon>
        <taxon>Bacilli</taxon>
        <taxon>Bacillales</taxon>
        <taxon>Paenibacillaceae</taxon>
        <taxon>Paenibacillus</taxon>
    </lineage>
</organism>
<accession>A0A0D5NES2</accession>
<feature type="domain" description="Enoyl reductase (ER)" evidence="1">
    <location>
        <begin position="10"/>
        <end position="321"/>
    </location>
</feature>
<dbReference type="KEGG" id="pbj:VN24_00740"/>
<dbReference type="Gene3D" id="3.90.180.10">
    <property type="entry name" value="Medium-chain alcohol dehydrogenases, catalytic domain"/>
    <property type="match status" value="1"/>
</dbReference>
<dbReference type="SUPFAM" id="SSF50129">
    <property type="entry name" value="GroES-like"/>
    <property type="match status" value="1"/>
</dbReference>